<keyword evidence="4" id="KW-1185">Reference proteome</keyword>
<sequence>MKRRFQFKMLPIAATILTLSLATACGNAGSTKDAAKGSAAPATTASVSKDPVKVTLWTPMNPNAKAVVKSLNELPMVKEWAKKTNVTFDFQHSSGNTPQDDVQQYGVMVASNNLPDSMLWNWNSVQGGTSKMFKDGTIIKLNDLIEKNAPNLKKIMDANPQIAKQIKADNGDIYAMPHLKVGQYGQYKTFSGMVIRQDWLDELGLKSPETIDEWETVLKAFKEKKGAIPFTLNKSYPMSFADFAGAYGVTGMSTIANASSFYIDNGKVKFGPAQPEFKQYLTTMQKWYKEGLIDPDFASNDSKTMDAKVTSGKAGAFYGFIGGSIGTYTPALQKTDPKAKLSAVQYPVLKKGDEPKFVQASWEYDNIGTVITSANKHAAETVKALDYLYSEEGAMLKNFGIEGQTYTKVDGQPKYTDLILKNPDNLPISQAMAKYFIANYGFSGLDDDRYNDQYYQLPAQKDAVKLYAKYANNAYKVMLPPVVLSTDEAKESAKILNDVSTLLTEQITKIVMGAAKVEDYDKTVEQVKKMNMDRAVEIYQTATDRYNKR</sequence>
<evidence type="ECO:0000256" key="2">
    <source>
        <dbReference type="SAM" id="SignalP"/>
    </source>
</evidence>
<evidence type="ECO:0000313" key="3">
    <source>
        <dbReference type="EMBL" id="MCY9692835.1"/>
    </source>
</evidence>
<organism evidence="3 4">
    <name type="scientific">Paenibacillus alginolyticus</name>
    <dbReference type="NCBI Taxonomy" id="59839"/>
    <lineage>
        <taxon>Bacteria</taxon>
        <taxon>Bacillati</taxon>
        <taxon>Bacillota</taxon>
        <taxon>Bacilli</taxon>
        <taxon>Bacillales</taxon>
        <taxon>Paenibacillaceae</taxon>
        <taxon>Paenibacillus</taxon>
    </lineage>
</organism>
<keyword evidence="1 2" id="KW-0732">Signal</keyword>
<dbReference type="SUPFAM" id="SSF53850">
    <property type="entry name" value="Periplasmic binding protein-like II"/>
    <property type="match status" value="1"/>
</dbReference>
<gene>
    <name evidence="3" type="ORF">M5X19_07980</name>
</gene>
<dbReference type="Proteomes" id="UP001527099">
    <property type="component" value="Unassembled WGS sequence"/>
</dbReference>
<dbReference type="InterPro" id="IPR050490">
    <property type="entry name" value="Bact_solute-bd_prot1"/>
</dbReference>
<dbReference type="PANTHER" id="PTHR43649:SF33">
    <property type="entry name" value="POLYGALACTURONAN_RHAMNOGALACTURONAN-BINDING PROTEIN YTCQ"/>
    <property type="match status" value="1"/>
</dbReference>
<dbReference type="PANTHER" id="PTHR43649">
    <property type="entry name" value="ARABINOSE-BINDING PROTEIN-RELATED"/>
    <property type="match status" value="1"/>
</dbReference>
<feature type="chain" id="PRO_5046861986" evidence="2">
    <location>
        <begin position="25"/>
        <end position="549"/>
    </location>
</feature>
<reference evidence="3 4" key="1">
    <citation type="submission" date="2022-05" db="EMBL/GenBank/DDBJ databases">
        <title>Genome Sequencing of Bee-Associated Microbes.</title>
        <authorList>
            <person name="Dunlap C."/>
        </authorList>
    </citation>
    <scope>NUCLEOTIDE SEQUENCE [LARGE SCALE GENOMIC DNA]</scope>
    <source>
        <strain evidence="3 4">NRRL B-14421</strain>
    </source>
</reference>
<evidence type="ECO:0000313" key="4">
    <source>
        <dbReference type="Proteomes" id="UP001527099"/>
    </source>
</evidence>
<evidence type="ECO:0000256" key="1">
    <source>
        <dbReference type="ARBA" id="ARBA00022729"/>
    </source>
</evidence>
<dbReference type="EMBL" id="JAMDMX010000022">
    <property type="protein sequence ID" value="MCY9692835.1"/>
    <property type="molecule type" value="Genomic_DNA"/>
</dbReference>
<accession>A0ABT4G9H2</accession>
<proteinExistence type="predicted"/>
<dbReference type="PROSITE" id="PS51257">
    <property type="entry name" value="PROKAR_LIPOPROTEIN"/>
    <property type="match status" value="1"/>
</dbReference>
<dbReference type="RefSeq" id="WP_029195485.1">
    <property type="nucleotide sequence ID" value="NZ_JAMDMW010000036.1"/>
</dbReference>
<comment type="caution">
    <text evidence="3">The sequence shown here is derived from an EMBL/GenBank/DDBJ whole genome shotgun (WGS) entry which is preliminary data.</text>
</comment>
<dbReference type="Gene3D" id="3.40.190.10">
    <property type="entry name" value="Periplasmic binding protein-like II"/>
    <property type="match status" value="2"/>
</dbReference>
<name>A0ABT4G9H2_9BACL</name>
<feature type="signal peptide" evidence="2">
    <location>
        <begin position="1"/>
        <end position="24"/>
    </location>
</feature>
<protein>
    <submittedName>
        <fullName evidence="3">ABC transporter substrate-binding protein</fullName>
    </submittedName>
</protein>